<comment type="caution">
    <text evidence="15">The sequence shown here is derived from an EMBL/GenBank/DDBJ whole genome shotgun (WGS) entry which is preliminary data.</text>
</comment>
<evidence type="ECO:0000256" key="2">
    <source>
        <dbReference type="ARBA" id="ARBA00012438"/>
    </source>
</evidence>
<evidence type="ECO:0000313" key="16">
    <source>
        <dbReference type="Proteomes" id="UP000325182"/>
    </source>
</evidence>
<dbReference type="PROSITE" id="PS50109">
    <property type="entry name" value="HIS_KIN"/>
    <property type="match status" value="1"/>
</dbReference>
<dbReference type="GO" id="GO:0006355">
    <property type="term" value="P:regulation of DNA-templated transcription"/>
    <property type="evidence" value="ECO:0007669"/>
    <property type="project" value="InterPro"/>
</dbReference>
<feature type="domain" description="PAS" evidence="11">
    <location>
        <begin position="840"/>
        <end position="912"/>
    </location>
</feature>
<dbReference type="PANTHER" id="PTHR44757:SF2">
    <property type="entry name" value="BIOFILM ARCHITECTURE MAINTENANCE PROTEIN MBAA"/>
    <property type="match status" value="1"/>
</dbReference>
<dbReference type="Gene3D" id="3.30.565.10">
    <property type="entry name" value="Histidine kinase-like ATPase, C-terminal domain"/>
    <property type="match status" value="1"/>
</dbReference>
<dbReference type="InterPro" id="IPR005467">
    <property type="entry name" value="His_kinase_dom"/>
</dbReference>
<dbReference type="Pfam" id="PF00990">
    <property type="entry name" value="GGDEF"/>
    <property type="match status" value="1"/>
</dbReference>
<keyword evidence="3" id="KW-0597">Phosphoprotein</keyword>
<dbReference type="InterPro" id="IPR003594">
    <property type="entry name" value="HATPase_dom"/>
</dbReference>
<dbReference type="Gene3D" id="3.30.70.270">
    <property type="match status" value="1"/>
</dbReference>
<dbReference type="InterPro" id="IPR036097">
    <property type="entry name" value="HisK_dim/P_sf"/>
</dbReference>
<evidence type="ECO:0000256" key="6">
    <source>
        <dbReference type="ARBA" id="ARBA00022777"/>
    </source>
</evidence>
<keyword evidence="7" id="KW-0067">ATP-binding</keyword>
<evidence type="ECO:0000259" key="11">
    <source>
        <dbReference type="PROSITE" id="PS50112"/>
    </source>
</evidence>
<feature type="domain" description="PAC" evidence="12">
    <location>
        <begin position="90"/>
        <end position="141"/>
    </location>
</feature>
<dbReference type="InterPro" id="IPR035919">
    <property type="entry name" value="EAL_sf"/>
</dbReference>
<evidence type="ECO:0000256" key="3">
    <source>
        <dbReference type="ARBA" id="ARBA00022553"/>
    </source>
</evidence>
<feature type="domain" description="GGDEF" evidence="14">
    <location>
        <begin position="299"/>
        <end position="431"/>
    </location>
</feature>
<feature type="domain" description="PAS" evidence="11">
    <location>
        <begin position="18"/>
        <end position="88"/>
    </location>
</feature>
<dbReference type="SMART" id="SM00091">
    <property type="entry name" value="PAS"/>
    <property type="match status" value="3"/>
</dbReference>
<dbReference type="RefSeq" id="WP_148954103.1">
    <property type="nucleotide sequence ID" value="NZ_VTEG01000008.1"/>
</dbReference>
<dbReference type="PROSITE" id="PS50113">
    <property type="entry name" value="PAC"/>
    <property type="match status" value="3"/>
</dbReference>
<evidence type="ECO:0000256" key="5">
    <source>
        <dbReference type="ARBA" id="ARBA00022741"/>
    </source>
</evidence>
<proteinExistence type="predicted"/>
<dbReference type="Gene3D" id="3.20.20.450">
    <property type="entry name" value="EAL domain"/>
    <property type="match status" value="1"/>
</dbReference>
<dbReference type="CDD" id="cd01948">
    <property type="entry name" value="EAL"/>
    <property type="match status" value="1"/>
</dbReference>
<dbReference type="CDD" id="cd00082">
    <property type="entry name" value="HisKA"/>
    <property type="match status" value="1"/>
</dbReference>
<dbReference type="AlphaFoldDB" id="A0A5D4MB41"/>
<keyword evidence="4" id="KW-0808">Transferase</keyword>
<dbReference type="InterPro" id="IPR004358">
    <property type="entry name" value="Sig_transdc_His_kin-like_C"/>
</dbReference>
<dbReference type="GO" id="GO:0005524">
    <property type="term" value="F:ATP binding"/>
    <property type="evidence" value="ECO:0007669"/>
    <property type="project" value="UniProtKB-KW"/>
</dbReference>
<dbReference type="CDD" id="cd01949">
    <property type="entry name" value="GGDEF"/>
    <property type="match status" value="1"/>
</dbReference>
<dbReference type="FunFam" id="1.10.287.130:FF:000040">
    <property type="entry name" value="PAS domain-containing sensor histidine kinase"/>
    <property type="match status" value="1"/>
</dbReference>
<dbReference type="EC" id="2.7.13.3" evidence="2"/>
<dbReference type="SUPFAM" id="SSF141868">
    <property type="entry name" value="EAL domain-like"/>
    <property type="match status" value="1"/>
</dbReference>
<keyword evidence="5" id="KW-0547">Nucleotide-binding</keyword>
<dbReference type="PROSITE" id="PS50883">
    <property type="entry name" value="EAL"/>
    <property type="match status" value="1"/>
</dbReference>
<keyword evidence="9" id="KW-0902">Two-component regulatory system</keyword>
<evidence type="ECO:0000259" key="10">
    <source>
        <dbReference type="PROSITE" id="PS50109"/>
    </source>
</evidence>
<dbReference type="InterPro" id="IPR013656">
    <property type="entry name" value="PAS_4"/>
</dbReference>
<dbReference type="FunFam" id="3.30.70.270:FF:000001">
    <property type="entry name" value="Diguanylate cyclase domain protein"/>
    <property type="match status" value="1"/>
</dbReference>
<dbReference type="Pfam" id="PF00512">
    <property type="entry name" value="HisKA"/>
    <property type="match status" value="1"/>
</dbReference>
<dbReference type="PRINTS" id="PR00344">
    <property type="entry name" value="BCTRLSENSOR"/>
</dbReference>
<comment type="catalytic activity">
    <reaction evidence="1">
        <text>ATP + protein L-histidine = ADP + protein N-phospho-L-histidine.</text>
        <dbReference type="EC" id="2.7.13.3"/>
    </reaction>
</comment>
<keyword evidence="6" id="KW-0418">Kinase</keyword>
<dbReference type="SUPFAM" id="SSF55785">
    <property type="entry name" value="PYP-like sensor domain (PAS domain)"/>
    <property type="match status" value="4"/>
</dbReference>
<feature type="domain" description="Histidine kinase" evidence="10">
    <location>
        <begin position="980"/>
        <end position="1183"/>
    </location>
</feature>
<sequence>MKDFITIFEGAAIEKVSKNLYYQNLFERFPDALFLLDTEGRFIDVNEGLEELTKYPKDRLLFSHFSQYIHQEDLHLVKGYFADALEGEVQKREFRIVQKDGGIRHVSITVTAAQHKETVIGVFGTAKDITENKKLEQMINDSHGRFESLIRNSTDAIGILDESGIMTYQSPSVTKVMGYSPDEMIGKSCYEYVMEEDVGYTKSLFNKAMSFPNETIKGEFRMVKSSKEVIHCEASVTNLLADKKVNGIVVNYRDITERKEQEKEIKHRAYHDYLTGLPNRYMLEAMLEKHIHVCEQRGQTLAILFMDLDRFKVINDSMGHPTGDSLLRQASCRFQRELEKGSMLFRHSGDEFIIIQPDADAEKAQELARNIQKSMSEPFVINQYEIYCSISIGVTICPVDGRSVEELIKHADFAMYQAKKAGNNSIQLFSSTKQKEKFNPLKLEIEMHKALDKNEFILHYQPKVNLRTGKTIGFEALMRWHHSDWGLISPEAFIPIAEDSGLIIPIGEWALSEACRQNKIWHEEGLKTTVSVNLSPRQFSQVSLVDTIKKVLKETRLEPQYLELEITESMTADLNRAIETLKALKTLGIKISIDDFGTGFSSLNYLKRFPVDTLKIDQSFVKELHNNPSDETIVKTIISMAHHLNLNVVAEGIETKEQLLFLQQHLCDEGQGYFLCKPQLSERIQLELDRIHLEVQKNGLSYEHNEKMWAEEMIRSAKRELHETLRLQQGGTLKFKKMEGRFIHTFCEGELLYKAGFIPEQILGKELNDFLPKEIADQKKIDYERAWQGENDVSYEGYANGIHYLANLRPIIRGGIVEEVIISLSDMTEQKKTEEALRESEKKYRLIAENMSDLISIIDLEGNLHYASPSHNLVLGYNSLQEVPGMSNVFDFIHPEDLPEIEENLKLVHKLKQPLSVEFRYARKSGGWVLLETSVTPVLGPDGKVTQLIAVGRDITEKREAEKLLWNSEKLSIVGELAAGVAHEIRNPITSIKGFIQLIQKGVIKEEYFKIILEEFHRIECIVSEFLALAKPQVISLRPVDPVSVLEDVRTLLSSEANLRNAVIDLKLDKKLNLLHCDENQLKQVFINLLKNGLEALPEGGTVEVKSFSSGKEAIFQVIDNGVGICEERIKKLGEPFYSNKEKGTGLGLMLCFRIIKQHKGSICVKSIEGEGTTVEFRLPLPAKSTT</sequence>
<evidence type="ECO:0000256" key="7">
    <source>
        <dbReference type="ARBA" id="ARBA00022840"/>
    </source>
</evidence>
<dbReference type="SMART" id="SM00052">
    <property type="entry name" value="EAL"/>
    <property type="match status" value="1"/>
</dbReference>
<dbReference type="FunFam" id="3.20.20.450:FF:000001">
    <property type="entry name" value="Cyclic di-GMP phosphodiesterase yahA"/>
    <property type="match status" value="1"/>
</dbReference>
<keyword evidence="8" id="KW-0749">Sporulation</keyword>
<dbReference type="InterPro" id="IPR003661">
    <property type="entry name" value="HisK_dim/P_dom"/>
</dbReference>
<dbReference type="InterPro" id="IPR013767">
    <property type="entry name" value="PAS_fold"/>
</dbReference>
<dbReference type="EMBL" id="VTEG01000008">
    <property type="protein sequence ID" value="TYR98856.1"/>
    <property type="molecule type" value="Genomic_DNA"/>
</dbReference>
<dbReference type="InterPro" id="IPR029787">
    <property type="entry name" value="Nucleotide_cyclase"/>
</dbReference>
<protein>
    <recommendedName>
        <fullName evidence="2">histidine kinase</fullName>
        <ecNumber evidence="2">2.7.13.3</ecNumber>
    </recommendedName>
</protein>
<dbReference type="Pfam" id="PF02518">
    <property type="entry name" value="HATPase_c"/>
    <property type="match status" value="1"/>
</dbReference>
<dbReference type="InterPro" id="IPR043128">
    <property type="entry name" value="Rev_trsase/Diguanyl_cyclase"/>
</dbReference>
<feature type="domain" description="PAC" evidence="12">
    <location>
        <begin position="216"/>
        <end position="267"/>
    </location>
</feature>
<dbReference type="InterPro" id="IPR000014">
    <property type="entry name" value="PAS"/>
</dbReference>
<evidence type="ECO:0000256" key="4">
    <source>
        <dbReference type="ARBA" id="ARBA00022679"/>
    </source>
</evidence>
<feature type="domain" description="PAS" evidence="11">
    <location>
        <begin position="142"/>
        <end position="212"/>
    </location>
</feature>
<accession>A0A5D4MB41</accession>
<dbReference type="InterPro" id="IPR013655">
    <property type="entry name" value="PAS_fold_3"/>
</dbReference>
<dbReference type="InterPro" id="IPR035965">
    <property type="entry name" value="PAS-like_dom_sf"/>
</dbReference>
<dbReference type="SUPFAM" id="SSF47384">
    <property type="entry name" value="Homodimeric domain of signal transducing histidine kinase"/>
    <property type="match status" value="1"/>
</dbReference>
<dbReference type="SMART" id="SM00388">
    <property type="entry name" value="HisKA"/>
    <property type="match status" value="1"/>
</dbReference>
<feature type="domain" description="PAC" evidence="12">
    <location>
        <begin position="915"/>
        <end position="967"/>
    </location>
</feature>
<dbReference type="InterPro" id="IPR001610">
    <property type="entry name" value="PAC"/>
</dbReference>
<dbReference type="SUPFAM" id="SSF55073">
    <property type="entry name" value="Nucleotide cyclase"/>
    <property type="match status" value="1"/>
</dbReference>
<dbReference type="Gene3D" id="1.10.287.130">
    <property type="match status" value="1"/>
</dbReference>
<evidence type="ECO:0000256" key="8">
    <source>
        <dbReference type="ARBA" id="ARBA00022969"/>
    </source>
</evidence>
<evidence type="ECO:0000313" key="15">
    <source>
        <dbReference type="EMBL" id="TYR98856.1"/>
    </source>
</evidence>
<dbReference type="GO" id="GO:0000155">
    <property type="term" value="F:phosphorelay sensor kinase activity"/>
    <property type="evidence" value="ECO:0007669"/>
    <property type="project" value="InterPro"/>
</dbReference>
<gene>
    <name evidence="15" type="ORF">FZC84_12580</name>
</gene>
<dbReference type="NCBIfam" id="TIGR00254">
    <property type="entry name" value="GGDEF"/>
    <property type="match status" value="1"/>
</dbReference>
<name>A0A5D4MB41_9BACI</name>
<dbReference type="PROSITE" id="PS50112">
    <property type="entry name" value="PAS"/>
    <property type="match status" value="3"/>
</dbReference>
<dbReference type="SMART" id="SM00267">
    <property type="entry name" value="GGDEF"/>
    <property type="match status" value="1"/>
</dbReference>
<dbReference type="InterPro" id="IPR000160">
    <property type="entry name" value="GGDEF_dom"/>
</dbReference>
<dbReference type="Gene3D" id="3.30.450.20">
    <property type="entry name" value="PAS domain"/>
    <property type="match status" value="4"/>
</dbReference>
<dbReference type="Pfam" id="PF08448">
    <property type="entry name" value="PAS_4"/>
    <property type="match status" value="1"/>
</dbReference>
<evidence type="ECO:0000259" key="12">
    <source>
        <dbReference type="PROSITE" id="PS50113"/>
    </source>
</evidence>
<dbReference type="InterPro" id="IPR001633">
    <property type="entry name" value="EAL_dom"/>
</dbReference>
<dbReference type="InterPro" id="IPR052155">
    <property type="entry name" value="Biofilm_reg_signaling"/>
</dbReference>
<dbReference type="SMART" id="SM00387">
    <property type="entry name" value="HATPase_c"/>
    <property type="match status" value="1"/>
</dbReference>
<dbReference type="PROSITE" id="PS50887">
    <property type="entry name" value="GGDEF"/>
    <property type="match status" value="1"/>
</dbReference>
<feature type="domain" description="EAL" evidence="13">
    <location>
        <begin position="440"/>
        <end position="692"/>
    </location>
</feature>
<dbReference type="Proteomes" id="UP000325182">
    <property type="component" value="Unassembled WGS sequence"/>
</dbReference>
<dbReference type="SUPFAM" id="SSF55874">
    <property type="entry name" value="ATPase domain of HSP90 chaperone/DNA topoisomerase II/histidine kinase"/>
    <property type="match status" value="1"/>
</dbReference>
<dbReference type="PANTHER" id="PTHR44757">
    <property type="entry name" value="DIGUANYLATE CYCLASE DGCP"/>
    <property type="match status" value="1"/>
</dbReference>
<organism evidence="15 16">
    <name type="scientific">Rossellomorea vietnamensis</name>
    <dbReference type="NCBI Taxonomy" id="218284"/>
    <lineage>
        <taxon>Bacteria</taxon>
        <taxon>Bacillati</taxon>
        <taxon>Bacillota</taxon>
        <taxon>Bacilli</taxon>
        <taxon>Bacillales</taxon>
        <taxon>Bacillaceae</taxon>
        <taxon>Rossellomorea</taxon>
    </lineage>
</organism>
<reference evidence="15 16" key="1">
    <citation type="submission" date="2019-08" db="EMBL/GenBank/DDBJ databases">
        <title>Bacillus genomes from the desert of Cuatro Cienegas, Coahuila.</title>
        <authorList>
            <person name="Olmedo-Alvarez G."/>
        </authorList>
    </citation>
    <scope>NUCLEOTIDE SEQUENCE [LARGE SCALE GENOMIC DNA]</scope>
    <source>
        <strain evidence="15 16">CH128b_4D</strain>
    </source>
</reference>
<evidence type="ECO:0000259" key="13">
    <source>
        <dbReference type="PROSITE" id="PS50883"/>
    </source>
</evidence>
<evidence type="ECO:0000259" key="14">
    <source>
        <dbReference type="PROSITE" id="PS50887"/>
    </source>
</evidence>
<dbReference type="GO" id="GO:0030435">
    <property type="term" value="P:sporulation resulting in formation of a cellular spore"/>
    <property type="evidence" value="ECO:0007669"/>
    <property type="project" value="UniProtKB-KW"/>
</dbReference>
<dbReference type="InterPro" id="IPR036890">
    <property type="entry name" value="HATPase_C_sf"/>
</dbReference>
<dbReference type="Pfam" id="PF00989">
    <property type="entry name" value="PAS"/>
    <property type="match status" value="1"/>
</dbReference>
<dbReference type="NCBIfam" id="TIGR00229">
    <property type="entry name" value="sensory_box"/>
    <property type="match status" value="3"/>
</dbReference>
<evidence type="ECO:0000256" key="1">
    <source>
        <dbReference type="ARBA" id="ARBA00000085"/>
    </source>
</evidence>
<evidence type="ECO:0000256" key="9">
    <source>
        <dbReference type="ARBA" id="ARBA00023012"/>
    </source>
</evidence>
<dbReference type="Pfam" id="PF08447">
    <property type="entry name" value="PAS_3"/>
    <property type="match status" value="1"/>
</dbReference>
<dbReference type="CDD" id="cd00130">
    <property type="entry name" value="PAS"/>
    <property type="match status" value="3"/>
</dbReference>
<dbReference type="SMART" id="SM00086">
    <property type="entry name" value="PAC"/>
    <property type="match status" value="3"/>
</dbReference>
<dbReference type="CDD" id="cd00075">
    <property type="entry name" value="HATPase"/>
    <property type="match status" value="1"/>
</dbReference>
<dbReference type="InterPro" id="IPR000700">
    <property type="entry name" value="PAS-assoc_C"/>
</dbReference>
<dbReference type="Pfam" id="PF00563">
    <property type="entry name" value="EAL"/>
    <property type="match status" value="1"/>
</dbReference>